<dbReference type="InterPro" id="IPR019099">
    <property type="entry name" value="Uncharacterised_PGPGW_TM"/>
</dbReference>
<feature type="domain" description="EF-hand" evidence="3">
    <location>
        <begin position="32"/>
        <end position="67"/>
    </location>
</feature>
<dbReference type="Proteomes" id="UP000315700">
    <property type="component" value="Chromosome"/>
</dbReference>
<dbReference type="Pfam" id="PF09656">
    <property type="entry name" value="PGPGW"/>
    <property type="match status" value="1"/>
</dbReference>
<dbReference type="PROSITE" id="PS51257">
    <property type="entry name" value="PROKAR_LIPOPROTEIN"/>
    <property type="match status" value="1"/>
</dbReference>
<dbReference type="EMBL" id="CP036271">
    <property type="protein sequence ID" value="QDT53344.1"/>
    <property type="molecule type" value="Genomic_DNA"/>
</dbReference>
<protein>
    <submittedName>
        <fullName evidence="4">EF hand</fullName>
    </submittedName>
</protein>
<evidence type="ECO:0000256" key="2">
    <source>
        <dbReference type="SAM" id="Phobius"/>
    </source>
</evidence>
<dbReference type="SUPFAM" id="SSF47473">
    <property type="entry name" value="EF-hand"/>
    <property type="match status" value="1"/>
</dbReference>
<dbReference type="Pfam" id="PF13499">
    <property type="entry name" value="EF-hand_7"/>
    <property type="match status" value="1"/>
</dbReference>
<reference evidence="4 5" key="1">
    <citation type="submission" date="2019-02" db="EMBL/GenBank/DDBJ databases">
        <title>Deep-cultivation of Planctomycetes and their phenomic and genomic characterization uncovers novel biology.</title>
        <authorList>
            <person name="Wiegand S."/>
            <person name="Jogler M."/>
            <person name="Boedeker C."/>
            <person name="Pinto D."/>
            <person name="Vollmers J."/>
            <person name="Rivas-Marin E."/>
            <person name="Kohn T."/>
            <person name="Peeters S.H."/>
            <person name="Heuer A."/>
            <person name="Rast P."/>
            <person name="Oberbeckmann S."/>
            <person name="Bunk B."/>
            <person name="Jeske O."/>
            <person name="Meyerdierks A."/>
            <person name="Storesund J.E."/>
            <person name="Kallscheuer N."/>
            <person name="Luecker S."/>
            <person name="Lage O.M."/>
            <person name="Pohl T."/>
            <person name="Merkel B.J."/>
            <person name="Hornburger P."/>
            <person name="Mueller R.-W."/>
            <person name="Bruemmer F."/>
            <person name="Labrenz M."/>
            <person name="Spormann A.M."/>
            <person name="Op den Camp H."/>
            <person name="Overmann J."/>
            <person name="Amann R."/>
            <person name="Jetten M.S.M."/>
            <person name="Mascher T."/>
            <person name="Medema M.H."/>
            <person name="Devos D.P."/>
            <person name="Kaster A.-K."/>
            <person name="Ovreas L."/>
            <person name="Rohde M."/>
            <person name="Galperin M.Y."/>
            <person name="Jogler C."/>
        </authorList>
    </citation>
    <scope>NUCLEOTIDE SEQUENCE [LARGE SCALE GENOMIC DNA]</scope>
    <source>
        <strain evidence="4 5">Pan44</strain>
    </source>
</reference>
<keyword evidence="2" id="KW-0472">Membrane</keyword>
<dbReference type="InterPro" id="IPR011992">
    <property type="entry name" value="EF-hand-dom_pair"/>
</dbReference>
<sequence length="245" mass="26330">MDGPLRIRSRIGARCAIVAALLAVACSGCGDRRKLVAQGLFKAADSDNSGAISIAEFHLASPESAPEDREKAFTEADVDNNQQLTFEEYRSSLPGPEALLWTLGIFSAVSFIGSLVAIPIVVARLPIDHFSGPHEAADWVASSVGRRIWLVLKNILGVLLITGGVIMLVLPGQGVLTILLGVALMDLPGKWRLMRALARRPNVMKALNWMRERAGKPPLIPPPAKGTTRHEMPLPVTDQPPSAEP</sequence>
<keyword evidence="2" id="KW-1133">Transmembrane helix</keyword>
<dbReference type="Gene3D" id="1.10.238.10">
    <property type="entry name" value="EF-hand"/>
    <property type="match status" value="1"/>
</dbReference>
<dbReference type="PROSITE" id="PS00018">
    <property type="entry name" value="EF_HAND_1"/>
    <property type="match status" value="2"/>
</dbReference>
<dbReference type="KEGG" id="ccos:Pan44_13610"/>
<name>A0A517SB59_9PLAN</name>
<feature type="transmembrane region" description="Helical" evidence="2">
    <location>
        <begin position="98"/>
        <end position="127"/>
    </location>
</feature>
<evidence type="ECO:0000313" key="5">
    <source>
        <dbReference type="Proteomes" id="UP000315700"/>
    </source>
</evidence>
<dbReference type="GO" id="GO:0005509">
    <property type="term" value="F:calcium ion binding"/>
    <property type="evidence" value="ECO:0007669"/>
    <property type="project" value="InterPro"/>
</dbReference>
<dbReference type="AlphaFoldDB" id="A0A517SB59"/>
<dbReference type="InterPro" id="IPR002048">
    <property type="entry name" value="EF_hand_dom"/>
</dbReference>
<evidence type="ECO:0000259" key="3">
    <source>
        <dbReference type="PROSITE" id="PS50222"/>
    </source>
</evidence>
<keyword evidence="2" id="KW-0812">Transmembrane</keyword>
<feature type="transmembrane region" description="Helical" evidence="2">
    <location>
        <begin position="148"/>
        <end position="169"/>
    </location>
</feature>
<feature type="region of interest" description="Disordered" evidence="1">
    <location>
        <begin position="214"/>
        <end position="245"/>
    </location>
</feature>
<dbReference type="PROSITE" id="PS50222">
    <property type="entry name" value="EF_HAND_2"/>
    <property type="match status" value="1"/>
</dbReference>
<gene>
    <name evidence="4" type="ORF">Pan44_13610</name>
</gene>
<evidence type="ECO:0000256" key="1">
    <source>
        <dbReference type="SAM" id="MobiDB-lite"/>
    </source>
</evidence>
<dbReference type="OrthoDB" id="9800130at2"/>
<organism evidence="4 5">
    <name type="scientific">Caulifigura coniformis</name>
    <dbReference type="NCBI Taxonomy" id="2527983"/>
    <lineage>
        <taxon>Bacteria</taxon>
        <taxon>Pseudomonadati</taxon>
        <taxon>Planctomycetota</taxon>
        <taxon>Planctomycetia</taxon>
        <taxon>Planctomycetales</taxon>
        <taxon>Planctomycetaceae</taxon>
        <taxon>Caulifigura</taxon>
    </lineage>
</organism>
<evidence type="ECO:0000313" key="4">
    <source>
        <dbReference type="EMBL" id="QDT53344.1"/>
    </source>
</evidence>
<dbReference type="InParanoid" id="A0A517SB59"/>
<proteinExistence type="predicted"/>
<dbReference type="InterPro" id="IPR018247">
    <property type="entry name" value="EF_Hand_1_Ca_BS"/>
</dbReference>
<accession>A0A517SB59</accession>
<keyword evidence="5" id="KW-1185">Reference proteome</keyword>